<dbReference type="GO" id="GO:0005789">
    <property type="term" value="C:endoplasmic reticulum membrane"/>
    <property type="evidence" value="ECO:0007669"/>
    <property type="project" value="UniProtKB-SubCell"/>
</dbReference>
<evidence type="ECO:0000256" key="9">
    <source>
        <dbReference type="ARBA" id="ARBA00023136"/>
    </source>
</evidence>
<keyword evidence="8" id="KW-0445">Lipid transport</keyword>
<dbReference type="GO" id="GO:0032266">
    <property type="term" value="F:phosphatidylinositol-3-phosphate binding"/>
    <property type="evidence" value="ECO:0007669"/>
    <property type="project" value="TreeGrafter"/>
</dbReference>
<dbReference type="PANTHER" id="PTHR13190">
    <property type="entry name" value="AUTOPHAGY-RELATED 2, ISOFORM A"/>
    <property type="match status" value="1"/>
</dbReference>
<comment type="subcellular location">
    <subcellularLocation>
        <location evidence="1">Endoplasmic reticulum membrane</location>
        <topology evidence="1">Peripheral membrane protein</topology>
    </subcellularLocation>
    <subcellularLocation>
        <location evidence="2">Preautophagosomal structure membrane</location>
        <topology evidence="2">Peripheral membrane protein</topology>
    </subcellularLocation>
</comment>
<keyword evidence="7" id="KW-0072">Autophagy</keyword>
<reference evidence="13" key="1">
    <citation type="submission" date="2023-01" db="EMBL/GenBank/DDBJ databases">
        <title>Genome assembly of the deep-sea coral Lophelia pertusa.</title>
        <authorList>
            <person name="Herrera S."/>
            <person name="Cordes E."/>
        </authorList>
    </citation>
    <scope>NUCLEOTIDE SEQUENCE</scope>
    <source>
        <strain evidence="13">USNM1676648</strain>
        <tissue evidence="13">Polyp</tissue>
    </source>
</reference>
<dbReference type="Proteomes" id="UP001163046">
    <property type="component" value="Unassembled WGS sequence"/>
</dbReference>
<comment type="catalytic activity">
    <reaction evidence="11">
        <text>a 1,2-diacyl-sn-glycero-3-phosphoethanolamine(in) = a 1,2-diacyl-sn-glycero-3-phosphoethanolamine(out)</text>
        <dbReference type="Rhea" id="RHEA:38895"/>
        <dbReference type="ChEBI" id="CHEBI:64612"/>
    </reaction>
</comment>
<evidence type="ECO:0000256" key="12">
    <source>
        <dbReference type="SAM" id="MobiDB-lite"/>
    </source>
</evidence>
<evidence type="ECO:0000313" key="14">
    <source>
        <dbReference type="Proteomes" id="UP001163046"/>
    </source>
</evidence>
<proteinExistence type="inferred from homology"/>
<evidence type="ECO:0000256" key="7">
    <source>
        <dbReference type="ARBA" id="ARBA00023006"/>
    </source>
</evidence>
<organism evidence="13 14">
    <name type="scientific">Desmophyllum pertusum</name>
    <dbReference type="NCBI Taxonomy" id="174260"/>
    <lineage>
        <taxon>Eukaryota</taxon>
        <taxon>Metazoa</taxon>
        <taxon>Cnidaria</taxon>
        <taxon>Anthozoa</taxon>
        <taxon>Hexacorallia</taxon>
        <taxon>Scleractinia</taxon>
        <taxon>Caryophylliina</taxon>
        <taxon>Caryophylliidae</taxon>
        <taxon>Desmophyllum</taxon>
    </lineage>
</organism>
<dbReference type="GO" id="GO:0061723">
    <property type="term" value="P:glycophagy"/>
    <property type="evidence" value="ECO:0007669"/>
    <property type="project" value="TreeGrafter"/>
</dbReference>
<dbReference type="GO" id="GO:0061908">
    <property type="term" value="C:phagophore"/>
    <property type="evidence" value="ECO:0007669"/>
    <property type="project" value="TreeGrafter"/>
</dbReference>
<name>A0A9W9ZPA9_9CNID</name>
<dbReference type="EMBL" id="MU825885">
    <property type="protein sequence ID" value="KAJ7384664.1"/>
    <property type="molecule type" value="Genomic_DNA"/>
</dbReference>
<evidence type="ECO:0000256" key="1">
    <source>
        <dbReference type="ARBA" id="ARBA00004406"/>
    </source>
</evidence>
<evidence type="ECO:0000256" key="6">
    <source>
        <dbReference type="ARBA" id="ARBA00022824"/>
    </source>
</evidence>
<dbReference type="GO" id="GO:0000045">
    <property type="term" value="P:autophagosome assembly"/>
    <property type="evidence" value="ECO:0007669"/>
    <property type="project" value="TreeGrafter"/>
</dbReference>
<evidence type="ECO:0000256" key="11">
    <source>
        <dbReference type="ARBA" id="ARBA00024615"/>
    </source>
</evidence>
<dbReference type="Pfam" id="PF13329">
    <property type="entry name" value="ATG2_CAD"/>
    <property type="match status" value="1"/>
</dbReference>
<feature type="region of interest" description="Disordered" evidence="12">
    <location>
        <begin position="735"/>
        <end position="755"/>
    </location>
</feature>
<evidence type="ECO:0000256" key="4">
    <source>
        <dbReference type="ARBA" id="ARBA00018070"/>
    </source>
</evidence>
<comment type="caution">
    <text evidence="13">The sequence shown here is derived from an EMBL/GenBank/DDBJ whole genome shotgun (WGS) entry which is preliminary data.</text>
</comment>
<accession>A0A9W9ZPA9</accession>
<dbReference type="InterPro" id="IPR026849">
    <property type="entry name" value="ATG2"/>
</dbReference>
<evidence type="ECO:0000256" key="8">
    <source>
        <dbReference type="ARBA" id="ARBA00023055"/>
    </source>
</evidence>
<keyword evidence="9" id="KW-0472">Membrane</keyword>
<keyword evidence="6" id="KW-0256">Endoplasmic reticulum</keyword>
<gene>
    <name evidence="13" type="primary">ATG2B_1</name>
    <name evidence="13" type="ORF">OS493_020244</name>
</gene>
<feature type="region of interest" description="Disordered" evidence="12">
    <location>
        <begin position="409"/>
        <end position="434"/>
    </location>
</feature>
<dbReference type="PANTHER" id="PTHR13190:SF1">
    <property type="entry name" value="AUTOPHAGY-RELATED 2, ISOFORM A"/>
    <property type="match status" value="1"/>
</dbReference>
<evidence type="ECO:0000256" key="2">
    <source>
        <dbReference type="ARBA" id="ARBA00004623"/>
    </source>
</evidence>
<dbReference type="GO" id="GO:0034727">
    <property type="term" value="P:piecemeal microautophagy of the nucleus"/>
    <property type="evidence" value="ECO:0007669"/>
    <property type="project" value="TreeGrafter"/>
</dbReference>
<dbReference type="AlphaFoldDB" id="A0A9W9ZPA9"/>
<evidence type="ECO:0000256" key="3">
    <source>
        <dbReference type="ARBA" id="ARBA00009714"/>
    </source>
</evidence>
<dbReference type="GO" id="GO:0061709">
    <property type="term" value="P:reticulophagy"/>
    <property type="evidence" value="ECO:0007669"/>
    <property type="project" value="TreeGrafter"/>
</dbReference>
<dbReference type="GO" id="GO:0000422">
    <property type="term" value="P:autophagy of mitochondrion"/>
    <property type="evidence" value="ECO:0007669"/>
    <property type="project" value="TreeGrafter"/>
</dbReference>
<evidence type="ECO:0000256" key="10">
    <source>
        <dbReference type="ARBA" id="ARBA00024479"/>
    </source>
</evidence>
<dbReference type="GO" id="GO:0034045">
    <property type="term" value="C:phagophore assembly site membrane"/>
    <property type="evidence" value="ECO:0007669"/>
    <property type="project" value="UniProtKB-SubCell"/>
</dbReference>
<dbReference type="GO" id="GO:0043495">
    <property type="term" value="F:protein-membrane adaptor activity"/>
    <property type="evidence" value="ECO:0007669"/>
    <property type="project" value="TreeGrafter"/>
</dbReference>
<dbReference type="OrthoDB" id="18982at2759"/>
<comment type="similarity">
    <text evidence="3">Belongs to the ATG2 family.</text>
</comment>
<dbReference type="GO" id="GO:0006869">
    <property type="term" value="P:lipid transport"/>
    <property type="evidence" value="ECO:0007669"/>
    <property type="project" value="UniProtKB-KW"/>
</dbReference>
<keyword evidence="14" id="KW-1185">Reference proteome</keyword>
<keyword evidence="5" id="KW-0813">Transport</keyword>
<sequence>MTRCRPLKSMWNAPSPGWMSTCHTKDVFENIYNRLASDLLLWEPMAPSPGDRPDPGGFSIGAGLDLASQMLQAQGPDRFVMCRSGLRSYDDDASSSDEGSSNLTSLENKYKRTTSNPNGQTSFSLALSVSKARLAAFPVSEVSSPIGSSRDCSSCSEEVLGEISAEFNDITFFIAACYKSQVDLTYLCLQSQKVAFQHAPVVPQGAHVSMESAFSGAELQSTLYHTEPGIRQVDGKTGEPMFAFAIKVSADTSKDIKEILFSLGLRRSTLRHRMLSSKQLWLTQISNFFDVKDDPILGFSPPAVVTVFHTHVWEGTIDYRPIHLPLRVLVTLETFSVSSNITIESNVSLLRFIIDDAALYLSDKCSGSANIRNYVCVLDLGMFELSLFTCDGSEQYIAADGDLVPSYEPEVPDATKTPSTPSRCSAEPPVKQGTVDEGELSSIMTEAMVDTDSVEGPSHDKSFKGELNHQLSRSPRRDLFLFPDDELGCAVEDHFPPEDTSVELGNPGNEQVNIVENHFTVPIGPSDQLSAPSHFPSAVFCYTLKEMSVVWHLFGGRDFGGSTSRDQKKKISFALDEKGKPIDSSSVSRPTVLLSKNTAAANNAKKQNGGPDRNNHVLMEFYLNKIRLQYEEYPEHTEQASRLVVLVQDVEIRDRLAHSQINKFLYQYTSEACPKQSHANMILLKMVHIRPDPGLKSQECCLRVSIQPLRLNVDQDALFFLRNFFSEIMGEAAKNPKGSSAVDSSPVKPPPPPSDWVTEISDAEETLVNSTSESEADTPQPAPTFFRSFIFSPEVPIRLDYQGKRVDMEQGTLAGLLIGLGQLNCSELRLKRLCCRSGLLGIDRVMNYALSEWLADIRGTQLPGILGGVGPVHSFLQLFQGLVDLVWLPIDQYRKDGRVMRGLQRGANSFTTSSAMAFLELTNRAVQLIQAAAETAYDVVSPDSPVKRGQNRLAQQPFDLREGVSNAYQVFREGLGQTATNIVQVARDEHEQKGVTGAVGGVLRQVPATVVQPFILATEATSNVLGGVRNQILPDARREAAEKWRASP</sequence>
<comment type="catalytic activity">
    <reaction evidence="10">
        <text>a 1,2-diacyl-sn-glycero-3-phospho-L-serine(in) = a 1,2-diacyl-sn-glycero-3-phospho-L-serine(out)</text>
        <dbReference type="Rhea" id="RHEA:38663"/>
        <dbReference type="ChEBI" id="CHEBI:57262"/>
    </reaction>
</comment>
<evidence type="ECO:0000256" key="5">
    <source>
        <dbReference type="ARBA" id="ARBA00022448"/>
    </source>
</evidence>
<protein>
    <recommendedName>
        <fullName evidence="4">Autophagy-related protein 2</fullName>
    </recommendedName>
</protein>
<evidence type="ECO:0000313" key="13">
    <source>
        <dbReference type="EMBL" id="KAJ7384664.1"/>
    </source>
</evidence>